<evidence type="ECO:0000256" key="5">
    <source>
        <dbReference type="ARBA" id="ARBA00022527"/>
    </source>
</evidence>
<evidence type="ECO:0000256" key="8">
    <source>
        <dbReference type="ARBA" id="ARBA00022741"/>
    </source>
</evidence>
<dbReference type="Pfam" id="PF00069">
    <property type="entry name" value="Pkinase"/>
    <property type="match status" value="2"/>
</dbReference>
<dbReference type="Proteomes" id="UP000515152">
    <property type="component" value="Chromosome 4"/>
</dbReference>
<dbReference type="GO" id="GO:0035556">
    <property type="term" value="P:intracellular signal transduction"/>
    <property type="evidence" value="ECO:0007669"/>
    <property type="project" value="TreeGrafter"/>
</dbReference>
<dbReference type="GO" id="GO:0004674">
    <property type="term" value="F:protein serine/threonine kinase activity"/>
    <property type="evidence" value="ECO:0007669"/>
    <property type="project" value="UniProtKB-KW"/>
</dbReference>
<dbReference type="SUPFAM" id="SSF56112">
    <property type="entry name" value="Protein kinase-like (PK-like)"/>
    <property type="match status" value="1"/>
</dbReference>
<dbReference type="FunFam" id="3.30.200.20:FF:000163">
    <property type="entry name" value="SRSF protein kinase 2 isoform X1"/>
    <property type="match status" value="1"/>
</dbReference>
<keyword evidence="4" id="KW-0963">Cytoplasm</keyword>
<dbReference type="GeneID" id="105899011"/>
<feature type="compositionally biased region" description="Basic and acidic residues" evidence="16">
    <location>
        <begin position="249"/>
        <end position="263"/>
    </location>
</feature>
<evidence type="ECO:0000256" key="14">
    <source>
        <dbReference type="ARBA" id="ARBA00048679"/>
    </source>
</evidence>
<evidence type="ECO:0000256" key="9">
    <source>
        <dbReference type="ARBA" id="ARBA00022777"/>
    </source>
</evidence>
<dbReference type="GO" id="GO:0005524">
    <property type="term" value="F:ATP binding"/>
    <property type="evidence" value="ECO:0007669"/>
    <property type="project" value="UniProtKB-UniRule"/>
</dbReference>
<evidence type="ECO:0000256" key="15">
    <source>
        <dbReference type="PROSITE-ProRule" id="PRU10141"/>
    </source>
</evidence>
<keyword evidence="10" id="KW-0221">Differentiation</keyword>
<protein>
    <recommendedName>
        <fullName evidence="3">non-specific serine/threonine protein kinase</fullName>
        <ecNumber evidence="3">2.7.11.1</ecNumber>
    </recommendedName>
</protein>
<dbReference type="AlphaFoldDB" id="A0A6P8FFM6"/>
<evidence type="ECO:0000256" key="1">
    <source>
        <dbReference type="ARBA" id="ARBA00004123"/>
    </source>
</evidence>
<dbReference type="GO" id="GO:0005634">
    <property type="term" value="C:nucleus"/>
    <property type="evidence" value="ECO:0007669"/>
    <property type="project" value="UniProtKB-SubCell"/>
</dbReference>
<dbReference type="GO" id="GO:0005737">
    <property type="term" value="C:cytoplasm"/>
    <property type="evidence" value="ECO:0007669"/>
    <property type="project" value="UniProtKB-SubCell"/>
</dbReference>
<dbReference type="InterPro" id="IPR051334">
    <property type="entry name" value="SRPK"/>
</dbReference>
<comment type="subcellular location">
    <subcellularLocation>
        <location evidence="2">Cytoplasm</location>
    </subcellularLocation>
    <subcellularLocation>
        <location evidence="1">Nucleus</location>
    </subcellularLocation>
</comment>
<evidence type="ECO:0000256" key="10">
    <source>
        <dbReference type="ARBA" id="ARBA00022782"/>
    </source>
</evidence>
<dbReference type="OrthoDB" id="2649at2759"/>
<dbReference type="PROSITE" id="PS00108">
    <property type="entry name" value="PROTEIN_KINASE_ST"/>
    <property type="match status" value="1"/>
</dbReference>
<evidence type="ECO:0000256" key="11">
    <source>
        <dbReference type="ARBA" id="ARBA00022840"/>
    </source>
</evidence>
<feature type="region of interest" description="Disordered" evidence="16">
    <location>
        <begin position="1"/>
        <end position="29"/>
    </location>
</feature>
<organism evidence="18 19">
    <name type="scientific">Clupea harengus</name>
    <name type="common">Atlantic herring</name>
    <dbReference type="NCBI Taxonomy" id="7950"/>
    <lineage>
        <taxon>Eukaryota</taxon>
        <taxon>Metazoa</taxon>
        <taxon>Chordata</taxon>
        <taxon>Craniata</taxon>
        <taxon>Vertebrata</taxon>
        <taxon>Euteleostomi</taxon>
        <taxon>Actinopterygii</taxon>
        <taxon>Neopterygii</taxon>
        <taxon>Teleostei</taxon>
        <taxon>Clupei</taxon>
        <taxon>Clupeiformes</taxon>
        <taxon>Clupeoidei</taxon>
        <taxon>Clupeidae</taxon>
        <taxon>Clupea</taxon>
    </lineage>
</organism>
<dbReference type="PANTHER" id="PTHR47634">
    <property type="entry name" value="PROTEIN KINASE DOMAIN-CONTAINING PROTEIN-RELATED"/>
    <property type="match status" value="1"/>
</dbReference>
<comment type="catalytic activity">
    <reaction evidence="13">
        <text>L-threonyl-[protein] + ATP = O-phospho-L-threonyl-[protein] + ADP + H(+)</text>
        <dbReference type="Rhea" id="RHEA:46608"/>
        <dbReference type="Rhea" id="RHEA-COMP:11060"/>
        <dbReference type="Rhea" id="RHEA-COMP:11605"/>
        <dbReference type="ChEBI" id="CHEBI:15378"/>
        <dbReference type="ChEBI" id="CHEBI:30013"/>
        <dbReference type="ChEBI" id="CHEBI:30616"/>
        <dbReference type="ChEBI" id="CHEBI:61977"/>
        <dbReference type="ChEBI" id="CHEBI:456216"/>
        <dbReference type="EC" id="2.7.11.1"/>
    </reaction>
</comment>
<reference evidence="19" key="1">
    <citation type="submission" date="2025-08" db="UniProtKB">
        <authorList>
            <consortium name="RefSeq"/>
        </authorList>
    </citation>
    <scope>IDENTIFICATION</scope>
</reference>
<feature type="binding site" evidence="15">
    <location>
        <position position="78"/>
    </location>
    <ligand>
        <name>ATP</name>
        <dbReference type="ChEBI" id="CHEBI:30616"/>
    </ligand>
</feature>
<dbReference type="CTD" id="26576"/>
<keyword evidence="6" id="KW-0597">Phosphoprotein</keyword>
<proteinExistence type="predicted"/>
<dbReference type="PROSITE" id="PS50011">
    <property type="entry name" value="PROTEIN_KINASE_DOM"/>
    <property type="match status" value="1"/>
</dbReference>
<dbReference type="FunFam" id="1.10.510.10:FF:000275">
    <property type="entry name" value="SRSF protein kinase 2 isoform X3"/>
    <property type="match status" value="1"/>
</dbReference>
<evidence type="ECO:0000256" key="6">
    <source>
        <dbReference type="ARBA" id="ARBA00022553"/>
    </source>
</evidence>
<dbReference type="GO" id="GO:0030154">
    <property type="term" value="P:cell differentiation"/>
    <property type="evidence" value="ECO:0007669"/>
    <property type="project" value="UniProtKB-KW"/>
</dbReference>
<dbReference type="GO" id="GO:0050684">
    <property type="term" value="P:regulation of mRNA processing"/>
    <property type="evidence" value="ECO:0007669"/>
    <property type="project" value="TreeGrafter"/>
</dbReference>
<dbReference type="InterPro" id="IPR011009">
    <property type="entry name" value="Kinase-like_dom_sf"/>
</dbReference>
<name>A0A6P8FFM6_CLUHA</name>
<keyword evidence="18" id="KW-1185">Reference proteome</keyword>
<dbReference type="EC" id="2.7.11.1" evidence="3"/>
<dbReference type="RefSeq" id="XP_031422017.1">
    <property type="nucleotide sequence ID" value="XM_031566157.2"/>
</dbReference>
<keyword evidence="8 15" id="KW-0547">Nucleotide-binding</keyword>
<evidence type="ECO:0000256" key="16">
    <source>
        <dbReference type="SAM" id="MobiDB-lite"/>
    </source>
</evidence>
<dbReference type="GO" id="GO:0000245">
    <property type="term" value="P:spliceosomal complex assembly"/>
    <property type="evidence" value="ECO:0007669"/>
    <property type="project" value="TreeGrafter"/>
</dbReference>
<feature type="compositionally biased region" description="Basic residues" evidence="16">
    <location>
        <begin position="233"/>
        <end position="248"/>
    </location>
</feature>
<dbReference type="PANTHER" id="PTHR47634:SF20">
    <property type="entry name" value="SRSF PROTEIN KINASE 3"/>
    <property type="match status" value="1"/>
</dbReference>
<keyword evidence="5" id="KW-0723">Serine/threonine-protein kinase</keyword>
<evidence type="ECO:0000256" key="4">
    <source>
        <dbReference type="ARBA" id="ARBA00022490"/>
    </source>
</evidence>
<comment type="catalytic activity">
    <reaction evidence="14">
        <text>L-seryl-[protein] + ATP = O-phospho-L-seryl-[protein] + ADP + H(+)</text>
        <dbReference type="Rhea" id="RHEA:17989"/>
        <dbReference type="Rhea" id="RHEA-COMP:9863"/>
        <dbReference type="Rhea" id="RHEA-COMP:11604"/>
        <dbReference type="ChEBI" id="CHEBI:15378"/>
        <dbReference type="ChEBI" id="CHEBI:29999"/>
        <dbReference type="ChEBI" id="CHEBI:30616"/>
        <dbReference type="ChEBI" id="CHEBI:83421"/>
        <dbReference type="ChEBI" id="CHEBI:456216"/>
        <dbReference type="EC" id="2.7.11.1"/>
    </reaction>
</comment>
<dbReference type="Gene3D" id="3.30.200.20">
    <property type="entry name" value="Phosphorylase Kinase, domain 1"/>
    <property type="match status" value="1"/>
</dbReference>
<feature type="region of interest" description="Disordered" evidence="16">
    <location>
        <begin position="208"/>
        <end position="332"/>
    </location>
</feature>
<sequence>MPSAPRRQTSPPPPTELLGSDDEEQENPTDYCKGGYYPVKIGDLFNGRYHVVRKLGWGHFSTVWLCWDLQRKRFVALKVVKSAQHYTETALDEIKLLKCVRDSDPTDPKRQTIVQLIDDFKISGINGIHVCMVLEVLGHQLLKYIIKSNYMGLPLVCVKSILKQVLQGLDYLHSKCKIIHTDIKPENILLDVNEVYIRRLAAEATIWQQSGAPPPSGSSVSSAPRENQMGKISKNKKKKLKRKAKRQQRLLEERVQDLQRMEDLDGVAPTDPSSTAAGSKARALWRLQEDEDEDEEEEEGDGYPPGCSVSNGNKNQRKHRSKESPGSCSSRLEEGCNGYGGPMRFSSPGSGLSGMSGSVLSATSESAISTQSGYSTGGDSLLSSSSYSAADFLVNPMEPQNADKIHIKIADLGNACWVHKHFTEDIQTRQYRALEVLIGAEYGTPADMWSTACMAFELATGDYLFEPHSGEDYTRDEDHIAHIIELLGTIPPHHALSGRYSREYFNRRGELRHIANLKPWGLFEVLLEKYEWPLEQAAQFSDFLLTMLEFLPEKRATAAECLHHPWINS</sequence>
<evidence type="ECO:0000256" key="12">
    <source>
        <dbReference type="ARBA" id="ARBA00023242"/>
    </source>
</evidence>
<keyword evidence="9 19" id="KW-0418">Kinase</keyword>
<dbReference type="InterPro" id="IPR008271">
    <property type="entry name" value="Ser/Thr_kinase_AS"/>
</dbReference>
<evidence type="ECO:0000256" key="13">
    <source>
        <dbReference type="ARBA" id="ARBA00047899"/>
    </source>
</evidence>
<dbReference type="FunFam" id="1.10.510.10:FF:000105">
    <property type="entry name" value="SRSF protein kinase 2"/>
    <property type="match status" value="1"/>
</dbReference>
<evidence type="ECO:0000259" key="17">
    <source>
        <dbReference type="PROSITE" id="PS50011"/>
    </source>
</evidence>
<keyword evidence="11 15" id="KW-0067">ATP-binding</keyword>
<keyword evidence="7" id="KW-0808">Transferase</keyword>
<feature type="domain" description="Protein kinase" evidence="17">
    <location>
        <begin position="49"/>
        <end position="567"/>
    </location>
</feature>
<keyword evidence="12" id="KW-0539">Nucleus</keyword>
<dbReference type="PROSITE" id="PS00107">
    <property type="entry name" value="PROTEIN_KINASE_ATP"/>
    <property type="match status" value="1"/>
</dbReference>
<dbReference type="InterPro" id="IPR017441">
    <property type="entry name" value="Protein_kinase_ATP_BS"/>
</dbReference>
<evidence type="ECO:0000256" key="7">
    <source>
        <dbReference type="ARBA" id="ARBA00022679"/>
    </source>
</evidence>
<dbReference type="KEGG" id="char:105899011"/>
<evidence type="ECO:0000256" key="3">
    <source>
        <dbReference type="ARBA" id="ARBA00012513"/>
    </source>
</evidence>
<dbReference type="Gene3D" id="1.10.510.10">
    <property type="entry name" value="Transferase(Phosphotransferase) domain 1"/>
    <property type="match status" value="2"/>
</dbReference>
<dbReference type="SMART" id="SM00220">
    <property type="entry name" value="S_TKc"/>
    <property type="match status" value="1"/>
</dbReference>
<dbReference type="InterPro" id="IPR000719">
    <property type="entry name" value="Prot_kinase_dom"/>
</dbReference>
<evidence type="ECO:0000313" key="18">
    <source>
        <dbReference type="Proteomes" id="UP000515152"/>
    </source>
</evidence>
<accession>A0A6P8FFM6</accession>
<feature type="compositionally biased region" description="Acidic residues" evidence="16">
    <location>
        <begin position="289"/>
        <end position="301"/>
    </location>
</feature>
<gene>
    <name evidence="19" type="primary">srpk3</name>
</gene>
<evidence type="ECO:0000256" key="2">
    <source>
        <dbReference type="ARBA" id="ARBA00004496"/>
    </source>
</evidence>
<evidence type="ECO:0000313" key="19">
    <source>
        <dbReference type="RefSeq" id="XP_031422017.1"/>
    </source>
</evidence>